<comment type="caution">
    <text evidence="2">The sequence shown here is derived from an EMBL/GenBank/DDBJ whole genome shotgun (WGS) entry which is preliminary data.</text>
</comment>
<evidence type="ECO:0000313" key="3">
    <source>
        <dbReference type="Proteomes" id="UP001597171"/>
    </source>
</evidence>
<proteinExistence type="predicted"/>
<sequence>MYIKDLNDFSPLDGFIFESAFSVGWLDKHHFYNKGRAPNLFLDKLRSLMLAENGNSYYANPMRGTHQCPFCGLDYFSDKLEYRKMSIGSAELWIPTQSGTYFVAPTMIIHYIQEHDYSPPTEFWEAVMAVDPNRNFNAQEISDRLTIATD</sequence>
<gene>
    <name evidence="2" type="ORF">ACFQ4O_01265</name>
</gene>
<evidence type="ECO:0000259" key="1">
    <source>
        <dbReference type="Pfam" id="PF25535"/>
    </source>
</evidence>
<accession>A0ABW3Z344</accession>
<dbReference type="EMBL" id="JBHTMX010000003">
    <property type="protein sequence ID" value="MFD1330624.1"/>
    <property type="molecule type" value="Genomic_DNA"/>
</dbReference>
<feature type="domain" description="DUF7919" evidence="1">
    <location>
        <begin position="1"/>
        <end position="128"/>
    </location>
</feature>
<reference evidence="3" key="1">
    <citation type="journal article" date="2019" name="Int. J. Syst. Evol. Microbiol.">
        <title>The Global Catalogue of Microorganisms (GCM) 10K type strain sequencing project: providing services to taxonomists for standard genome sequencing and annotation.</title>
        <authorList>
            <consortium name="The Broad Institute Genomics Platform"/>
            <consortium name="The Broad Institute Genome Sequencing Center for Infectious Disease"/>
            <person name="Wu L."/>
            <person name="Ma J."/>
        </authorList>
    </citation>
    <scope>NUCLEOTIDE SEQUENCE [LARGE SCALE GENOMIC DNA]</scope>
    <source>
        <strain evidence="3">CCUG 61696</strain>
    </source>
</reference>
<keyword evidence="3" id="KW-1185">Reference proteome</keyword>
<dbReference type="Proteomes" id="UP001597171">
    <property type="component" value="Unassembled WGS sequence"/>
</dbReference>
<protein>
    <recommendedName>
        <fullName evidence="1">DUF7919 domain-containing protein</fullName>
    </recommendedName>
</protein>
<name>A0ABW3Z344_9HYPH</name>
<organism evidence="2 3">
    <name type="scientific">Methylopila musalis</name>
    <dbReference type="NCBI Taxonomy" id="1134781"/>
    <lineage>
        <taxon>Bacteria</taxon>
        <taxon>Pseudomonadati</taxon>
        <taxon>Pseudomonadota</taxon>
        <taxon>Alphaproteobacteria</taxon>
        <taxon>Hyphomicrobiales</taxon>
        <taxon>Methylopilaceae</taxon>
        <taxon>Methylopila</taxon>
    </lineage>
</organism>
<evidence type="ECO:0000313" key="2">
    <source>
        <dbReference type="EMBL" id="MFD1330624.1"/>
    </source>
</evidence>
<dbReference type="InterPro" id="IPR057679">
    <property type="entry name" value="DUF7919"/>
</dbReference>
<dbReference type="Pfam" id="PF25535">
    <property type="entry name" value="DUF7919"/>
    <property type="match status" value="1"/>
</dbReference>